<dbReference type="SMART" id="SM00382">
    <property type="entry name" value="AAA"/>
    <property type="match status" value="2"/>
</dbReference>
<evidence type="ECO:0000313" key="5">
    <source>
        <dbReference type="EMBL" id="KAK3892288.1"/>
    </source>
</evidence>
<feature type="compositionally biased region" description="Polar residues" evidence="3">
    <location>
        <begin position="8"/>
        <end position="19"/>
    </location>
</feature>
<accession>A0AAE1GFK3</accession>
<dbReference type="Proteomes" id="UP001286313">
    <property type="component" value="Unassembled WGS sequence"/>
</dbReference>
<sequence>MQGKTENKSLGCNTSLQQERSYDPPTMTSVVTLTSYDALPDKVRCQLSGVRSLSVGLSPSQATNEGIYGLYVTLTHPHTTTTTTTTTTYPARLLLHKSFKDSVTIIHKDAVSDLRIAEGDEVTVCGESECLLAQDVTLSLLTNMDLSDSTSFTSYLREQLVNSGLIICTGMNIVVQYLSQEVTLKVISVKLFGLQVTVPFRVINQTQVHVEITKDNTDSGDDVKSELSFENIGGYQAEIQEIQQQTDMFFSYGVTNTKPVRGILISGPAGSGKSLILEALQTKYGNKCVSVNQEDVKSRYRGETEQNIKQCFTVAANRAPCLLLMDDVDVLCGGAGVERGSGGGSRAGRGGSGSGVVTALLHFMDGLSSSSVRDIMVVGTVRHPESIDAALRRPGRLSCDIILPVPDASSRVDILTKLLDGVTHDLGEEDLEELGERTPGYFGGDLRSVVVEGVIEAGTGTLTSQHIQAALHIIKPIALRNTTTLISQTKMSDLVGYGDLKSKVQEAVSLTLVHGSVFQQCGLASPSHFLLFGPPGCGKTALVRAVASQFHMSVVPVRRATVLGKYFGESEQNLARIFSQASASAPCIVHFENFEGLGGRRTGFGDEGGGTDVESRIINHLKVQLDGIVRSQGIFIFAETSRPDLLDTDLIRPGRFHEYHEVGLPDTADRLQLLHQQLSSNHHLAPDINFHTLVHLTQSLTVAEVLQVCDDVKQLAREAQDPTSNTEVTLITAQSVAQVVEAVIPSTSLKMCHKYKNFSNIYCSGS</sequence>
<evidence type="ECO:0000256" key="2">
    <source>
        <dbReference type="ARBA" id="ARBA00022840"/>
    </source>
</evidence>
<feature type="domain" description="AAA+ ATPase" evidence="4">
    <location>
        <begin position="525"/>
        <end position="664"/>
    </location>
</feature>
<dbReference type="GO" id="GO:0005524">
    <property type="term" value="F:ATP binding"/>
    <property type="evidence" value="ECO:0007669"/>
    <property type="project" value="UniProtKB-KW"/>
</dbReference>
<reference evidence="5" key="1">
    <citation type="submission" date="2023-10" db="EMBL/GenBank/DDBJ databases">
        <title>Genome assemblies of two species of porcelain crab, Petrolisthes cinctipes and Petrolisthes manimaculis (Anomura: Porcellanidae).</title>
        <authorList>
            <person name="Angst P."/>
        </authorList>
    </citation>
    <scope>NUCLEOTIDE SEQUENCE</scope>
    <source>
        <strain evidence="5">PB745_01</strain>
        <tissue evidence="5">Gill</tissue>
    </source>
</reference>
<evidence type="ECO:0000259" key="4">
    <source>
        <dbReference type="SMART" id="SM00382"/>
    </source>
</evidence>
<name>A0AAE1GFK3_PETCI</name>
<keyword evidence="1" id="KW-0547">Nucleotide-binding</keyword>
<dbReference type="PANTHER" id="PTHR23077">
    <property type="entry name" value="AAA-FAMILY ATPASE"/>
    <property type="match status" value="1"/>
</dbReference>
<dbReference type="CDD" id="cd19481">
    <property type="entry name" value="RecA-like_protease"/>
    <property type="match status" value="1"/>
</dbReference>
<dbReference type="PANTHER" id="PTHR23077:SF171">
    <property type="entry name" value="NUCLEAR VALOSIN-CONTAINING PROTEIN-LIKE"/>
    <property type="match status" value="1"/>
</dbReference>
<keyword evidence="2" id="KW-0067">ATP-binding</keyword>
<evidence type="ECO:0000256" key="1">
    <source>
        <dbReference type="ARBA" id="ARBA00022741"/>
    </source>
</evidence>
<dbReference type="GO" id="GO:0016887">
    <property type="term" value="F:ATP hydrolysis activity"/>
    <property type="evidence" value="ECO:0007669"/>
    <property type="project" value="InterPro"/>
</dbReference>
<dbReference type="EMBL" id="JAWQEG010000271">
    <property type="protein sequence ID" value="KAK3892288.1"/>
    <property type="molecule type" value="Genomic_DNA"/>
</dbReference>
<dbReference type="Pfam" id="PF00004">
    <property type="entry name" value="AAA"/>
    <property type="match status" value="2"/>
</dbReference>
<evidence type="ECO:0000313" key="6">
    <source>
        <dbReference type="Proteomes" id="UP001286313"/>
    </source>
</evidence>
<dbReference type="Gene3D" id="3.40.50.300">
    <property type="entry name" value="P-loop containing nucleotide triphosphate hydrolases"/>
    <property type="match status" value="2"/>
</dbReference>
<gene>
    <name evidence="5" type="ORF">Pcinc_003908</name>
</gene>
<dbReference type="InterPro" id="IPR050168">
    <property type="entry name" value="AAA_ATPase_domain"/>
</dbReference>
<feature type="domain" description="AAA+ ATPase" evidence="4">
    <location>
        <begin position="259"/>
        <end position="407"/>
    </location>
</feature>
<dbReference type="InterPro" id="IPR027417">
    <property type="entry name" value="P-loop_NTPase"/>
</dbReference>
<dbReference type="Gene3D" id="1.10.8.60">
    <property type="match status" value="2"/>
</dbReference>
<evidence type="ECO:0000256" key="3">
    <source>
        <dbReference type="SAM" id="MobiDB-lite"/>
    </source>
</evidence>
<comment type="caution">
    <text evidence="5">The sequence shown here is derived from an EMBL/GenBank/DDBJ whole genome shotgun (WGS) entry which is preliminary data.</text>
</comment>
<organism evidence="5 6">
    <name type="scientific">Petrolisthes cinctipes</name>
    <name type="common">Flat porcelain crab</name>
    <dbReference type="NCBI Taxonomy" id="88211"/>
    <lineage>
        <taxon>Eukaryota</taxon>
        <taxon>Metazoa</taxon>
        <taxon>Ecdysozoa</taxon>
        <taxon>Arthropoda</taxon>
        <taxon>Crustacea</taxon>
        <taxon>Multicrustacea</taxon>
        <taxon>Malacostraca</taxon>
        <taxon>Eumalacostraca</taxon>
        <taxon>Eucarida</taxon>
        <taxon>Decapoda</taxon>
        <taxon>Pleocyemata</taxon>
        <taxon>Anomura</taxon>
        <taxon>Galatheoidea</taxon>
        <taxon>Porcellanidae</taxon>
        <taxon>Petrolisthes</taxon>
    </lineage>
</organism>
<protein>
    <recommendedName>
        <fullName evidence="4">AAA+ ATPase domain-containing protein</fullName>
    </recommendedName>
</protein>
<dbReference type="SUPFAM" id="SSF52540">
    <property type="entry name" value="P-loop containing nucleoside triphosphate hydrolases"/>
    <property type="match status" value="2"/>
</dbReference>
<dbReference type="InterPro" id="IPR003593">
    <property type="entry name" value="AAA+_ATPase"/>
</dbReference>
<dbReference type="InterPro" id="IPR003959">
    <property type="entry name" value="ATPase_AAA_core"/>
</dbReference>
<feature type="region of interest" description="Disordered" evidence="3">
    <location>
        <begin position="1"/>
        <end position="26"/>
    </location>
</feature>
<dbReference type="AlphaFoldDB" id="A0AAE1GFK3"/>
<keyword evidence="6" id="KW-1185">Reference proteome</keyword>
<proteinExistence type="predicted"/>